<reference evidence="3" key="1">
    <citation type="submission" date="2015-06" db="EMBL/GenBank/DDBJ databases">
        <authorList>
            <person name="Lim Y.L."/>
            <person name="Ee R."/>
            <person name="Yong D."/>
            <person name="How K.Y."/>
            <person name="Yin W.F."/>
            <person name="Chan K.G."/>
        </authorList>
    </citation>
    <scope>NUCLEOTIDE SEQUENCE [LARGE SCALE GENOMIC DNA]</scope>
    <source>
        <strain evidence="3">DSM 25325</strain>
    </source>
</reference>
<keyword evidence="3" id="KW-1185">Reference proteome</keyword>
<evidence type="ECO:0000313" key="2">
    <source>
        <dbReference type="EMBL" id="AKJ68351.1"/>
    </source>
</evidence>
<dbReference type="KEGG" id="ptx:ABW99_09100"/>
<proteinExistence type="predicted"/>
<evidence type="ECO:0000256" key="1">
    <source>
        <dbReference type="SAM" id="Phobius"/>
    </source>
</evidence>
<dbReference type="EMBL" id="CP011568">
    <property type="protein sequence ID" value="AKJ68351.1"/>
    <property type="molecule type" value="Genomic_DNA"/>
</dbReference>
<dbReference type="AlphaFoldDB" id="A0A0G3EUF9"/>
<gene>
    <name evidence="2" type="ORF">ABW99_09100</name>
</gene>
<accession>A0A0G3EUF9</accession>
<evidence type="ECO:0008006" key="4">
    <source>
        <dbReference type="Google" id="ProtNLM"/>
    </source>
</evidence>
<feature type="transmembrane region" description="Helical" evidence="1">
    <location>
        <begin position="39"/>
        <end position="59"/>
    </location>
</feature>
<name>A0A0G3EUF9_9BURK</name>
<sequence>MLTLTNAHLILMFALAALGGVLAGTRPCPLSLIKIGLRAIGIVAGAILAVLALEMLPVLL</sequence>
<dbReference type="Proteomes" id="UP000036700">
    <property type="component" value="Chromosome"/>
</dbReference>
<organism evidence="2 3">
    <name type="scientific">Pandoraea thiooxydans</name>
    <dbReference type="NCBI Taxonomy" id="445709"/>
    <lineage>
        <taxon>Bacteria</taxon>
        <taxon>Pseudomonadati</taxon>
        <taxon>Pseudomonadota</taxon>
        <taxon>Betaproteobacteria</taxon>
        <taxon>Burkholderiales</taxon>
        <taxon>Burkholderiaceae</taxon>
        <taxon>Pandoraea</taxon>
    </lineage>
</organism>
<keyword evidence="1" id="KW-0472">Membrane</keyword>
<dbReference type="RefSeq" id="WP_047214174.1">
    <property type="nucleotide sequence ID" value="NZ_CP011568.3"/>
</dbReference>
<keyword evidence="1" id="KW-0812">Transmembrane</keyword>
<protein>
    <recommendedName>
        <fullName evidence="4">Transmembrane protein</fullName>
    </recommendedName>
</protein>
<evidence type="ECO:0000313" key="3">
    <source>
        <dbReference type="Proteomes" id="UP000036700"/>
    </source>
</evidence>
<dbReference type="PATRIC" id="fig|445709.3.peg.1947"/>
<keyword evidence="1" id="KW-1133">Transmembrane helix</keyword>